<accession>A0A3B0VZH8</accession>
<feature type="region of interest" description="Disordered" evidence="2">
    <location>
        <begin position="34"/>
        <end position="128"/>
    </location>
</feature>
<protein>
    <submittedName>
        <fullName evidence="3">Single-stranded DNA-binding protein</fullName>
    </submittedName>
</protein>
<dbReference type="InterPro" id="IPR012340">
    <property type="entry name" value="NA-bd_OB-fold"/>
</dbReference>
<dbReference type="PROSITE" id="PS50935">
    <property type="entry name" value="SSB"/>
    <property type="match status" value="1"/>
</dbReference>
<dbReference type="Gene3D" id="2.40.50.140">
    <property type="entry name" value="Nucleic acid-binding proteins"/>
    <property type="match status" value="1"/>
</dbReference>
<dbReference type="InterPro" id="IPR000424">
    <property type="entry name" value="Primosome_PriB/ssb"/>
</dbReference>
<feature type="region of interest" description="Disordered" evidence="2">
    <location>
        <begin position="1"/>
        <end position="21"/>
    </location>
</feature>
<feature type="compositionally biased region" description="Low complexity" evidence="2">
    <location>
        <begin position="53"/>
        <end position="75"/>
    </location>
</feature>
<evidence type="ECO:0000256" key="2">
    <source>
        <dbReference type="SAM" id="MobiDB-lite"/>
    </source>
</evidence>
<dbReference type="Pfam" id="PF00436">
    <property type="entry name" value="SSB"/>
    <property type="match status" value="1"/>
</dbReference>
<dbReference type="GO" id="GO:0003697">
    <property type="term" value="F:single-stranded DNA binding"/>
    <property type="evidence" value="ECO:0007669"/>
    <property type="project" value="InterPro"/>
</dbReference>
<dbReference type="SUPFAM" id="SSF50249">
    <property type="entry name" value="Nucleic acid-binding proteins"/>
    <property type="match status" value="1"/>
</dbReference>
<feature type="non-terminal residue" evidence="3">
    <location>
        <position position="1"/>
    </location>
</feature>
<dbReference type="EMBL" id="UOFB01000265">
    <property type="protein sequence ID" value="VAW48451.1"/>
    <property type="molecule type" value="Genomic_DNA"/>
</dbReference>
<keyword evidence="1 3" id="KW-0238">DNA-binding</keyword>
<evidence type="ECO:0000313" key="3">
    <source>
        <dbReference type="EMBL" id="VAW48451.1"/>
    </source>
</evidence>
<dbReference type="AlphaFoldDB" id="A0A3B0VZH8"/>
<sequence length="128" mass="14600">SQVYLEGKLQTRKWQDQNGQDRYTTEVVLSGFDGTMQMLGGGSDLKSTKNYNQSQQQSHDQQQGQSQNQSQQQRSVPASGMRRELKQWSERNKEASNQRHQPPPAPPQNQPQGAFNQCNDFSEDDVPF</sequence>
<name>A0A3B0VZH8_9ZZZZ</name>
<organism evidence="3">
    <name type="scientific">hydrothermal vent metagenome</name>
    <dbReference type="NCBI Taxonomy" id="652676"/>
    <lineage>
        <taxon>unclassified sequences</taxon>
        <taxon>metagenomes</taxon>
        <taxon>ecological metagenomes</taxon>
    </lineage>
</organism>
<evidence type="ECO:0000256" key="1">
    <source>
        <dbReference type="ARBA" id="ARBA00023125"/>
    </source>
</evidence>
<feature type="compositionally biased region" description="Basic and acidic residues" evidence="2">
    <location>
        <begin position="81"/>
        <end position="97"/>
    </location>
</feature>
<proteinExistence type="predicted"/>
<reference evidence="3" key="1">
    <citation type="submission" date="2018-06" db="EMBL/GenBank/DDBJ databases">
        <authorList>
            <person name="Zhirakovskaya E."/>
        </authorList>
    </citation>
    <scope>NUCLEOTIDE SEQUENCE</scope>
</reference>
<gene>
    <name evidence="3" type="ORF">MNBD_GAMMA04-1004</name>
</gene>